<evidence type="ECO:0000313" key="1">
    <source>
        <dbReference type="EMBL" id="EWS81264.1"/>
    </source>
</evidence>
<evidence type="ECO:0000313" key="2">
    <source>
        <dbReference type="Proteomes" id="UP000023067"/>
    </source>
</evidence>
<proteinExistence type="predicted"/>
<protein>
    <submittedName>
        <fullName evidence="1">Uncharacterized protein</fullName>
    </submittedName>
</protein>
<dbReference type="PATRIC" id="fig|396014.3.peg.1907"/>
<dbReference type="STRING" id="396014.BF93_17850"/>
<dbReference type="Proteomes" id="UP000023067">
    <property type="component" value="Unassembled WGS sequence"/>
</dbReference>
<dbReference type="RefSeq" id="WP_038372305.1">
    <property type="nucleotide sequence ID" value="NZ_BAAAOW010000002.1"/>
</dbReference>
<dbReference type="EMBL" id="JDYK01000009">
    <property type="protein sequence ID" value="EWS81264.1"/>
    <property type="molecule type" value="Genomic_DNA"/>
</dbReference>
<name>Z9JST4_9MICO</name>
<gene>
    <name evidence="1" type="ORF">BF93_17850</name>
</gene>
<dbReference type="AlphaFoldDB" id="Z9JST4"/>
<organism evidence="1 2">
    <name type="scientific">Brachybacterium phenoliresistens</name>
    <dbReference type="NCBI Taxonomy" id="396014"/>
    <lineage>
        <taxon>Bacteria</taxon>
        <taxon>Bacillati</taxon>
        <taxon>Actinomycetota</taxon>
        <taxon>Actinomycetes</taxon>
        <taxon>Micrococcales</taxon>
        <taxon>Dermabacteraceae</taxon>
        <taxon>Brachybacterium</taxon>
    </lineage>
</organism>
<accession>Z9JST4</accession>
<dbReference type="HOGENOM" id="CLU_2714445_0_0_11"/>
<keyword evidence="2" id="KW-1185">Reference proteome</keyword>
<reference evidence="1 2" key="1">
    <citation type="submission" date="2014-02" db="EMBL/GenBank/DDBJ databases">
        <title>Genome sequence of Brachybacterium phenoliresistens strain W13A50.</title>
        <authorList>
            <person name="Wang X."/>
        </authorList>
    </citation>
    <scope>NUCLEOTIDE SEQUENCE [LARGE SCALE GENOMIC DNA]</scope>
    <source>
        <strain evidence="1 2">W13A50</strain>
    </source>
</reference>
<comment type="caution">
    <text evidence="1">The sequence shown here is derived from an EMBL/GenBank/DDBJ whole genome shotgun (WGS) entry which is preliminary data.</text>
</comment>
<sequence>MTRTAVRTITPSLRRVVGRGFAAAAVLGLAMLPVGAVADTGLGGSGDVETQRIEGWCQIAPRLPFICVDNRR</sequence>